<evidence type="ECO:0000259" key="1">
    <source>
        <dbReference type="Pfam" id="PF18087"/>
    </source>
</evidence>
<protein>
    <recommendedName>
        <fullName evidence="1">Rubisco accumulation factor 1 C-terminal domain-containing protein</fullName>
    </recommendedName>
</protein>
<evidence type="ECO:0000313" key="2">
    <source>
        <dbReference type="EMBL" id="CAD8340908.1"/>
    </source>
</evidence>
<dbReference type="InterPro" id="IPR040858">
    <property type="entry name" value="Raf1_C"/>
</dbReference>
<sequence length="189" mass="20474">MTATEPMEYEYVAKHIALKYHGILQYNNAINCPAVFQIAGAYPGLTRAEYEAVSSDPPAEPGQWTYGFSDPEGPPVGTVAMDGSNAVAVCEDPVAIIGDHFTMKLPLPEVLTDPVDLVLLVDRAAKTFAERKFLVLEVPGKGIDIGAFSRKDELPGGAEILGQVVLCQVPWLPCMKPTKTGFLEADEYF</sequence>
<dbReference type="EMBL" id="HBEF01021070">
    <property type="protein sequence ID" value="CAD8340908.1"/>
    <property type="molecule type" value="Transcribed_RNA"/>
</dbReference>
<accession>A0A7R9ZR06</accession>
<name>A0A7R9ZR06_9STRA</name>
<feature type="domain" description="Rubisco accumulation factor 1 C-terminal" evidence="1">
    <location>
        <begin position="32"/>
        <end position="167"/>
    </location>
</feature>
<reference evidence="2" key="1">
    <citation type="submission" date="2021-01" db="EMBL/GenBank/DDBJ databases">
        <authorList>
            <person name="Corre E."/>
            <person name="Pelletier E."/>
            <person name="Niang G."/>
            <person name="Scheremetjew M."/>
            <person name="Finn R."/>
            <person name="Kale V."/>
            <person name="Holt S."/>
            <person name="Cochrane G."/>
            <person name="Meng A."/>
            <person name="Brown T."/>
            <person name="Cohen L."/>
        </authorList>
    </citation>
    <scope>NUCLEOTIDE SEQUENCE</scope>
    <source>
        <strain evidence="2">CCMP3328</strain>
    </source>
</reference>
<dbReference type="Pfam" id="PF18087">
    <property type="entry name" value="RuBisCo_chap_C"/>
    <property type="match status" value="1"/>
</dbReference>
<gene>
    <name evidence="2" type="ORF">CAUS1442_LOCUS13043</name>
</gene>
<organism evidence="2">
    <name type="scientific">Craspedostauros australis</name>
    <dbReference type="NCBI Taxonomy" id="1486917"/>
    <lineage>
        <taxon>Eukaryota</taxon>
        <taxon>Sar</taxon>
        <taxon>Stramenopiles</taxon>
        <taxon>Ochrophyta</taxon>
        <taxon>Bacillariophyta</taxon>
        <taxon>Bacillariophyceae</taxon>
        <taxon>Bacillariophycidae</taxon>
        <taxon>Naviculales</taxon>
        <taxon>Naviculaceae</taxon>
        <taxon>Craspedostauros</taxon>
    </lineage>
</organism>
<proteinExistence type="predicted"/>
<dbReference type="AlphaFoldDB" id="A0A7R9ZR06"/>